<evidence type="ECO:0000313" key="7">
    <source>
        <dbReference type="Proteomes" id="UP001196843"/>
    </source>
</evidence>
<keyword evidence="2 4" id="KW-0238">DNA-binding</keyword>
<comment type="caution">
    <text evidence="6">The sequence shown here is derived from an EMBL/GenBank/DDBJ whole genome shotgun (WGS) entry which is preliminary data.</text>
</comment>
<name>A0ABS7HM15_9MICO</name>
<proteinExistence type="predicted"/>
<dbReference type="InterPro" id="IPR009057">
    <property type="entry name" value="Homeodomain-like_sf"/>
</dbReference>
<evidence type="ECO:0000256" key="1">
    <source>
        <dbReference type="ARBA" id="ARBA00023015"/>
    </source>
</evidence>
<accession>A0ABS7HM15</accession>
<feature type="domain" description="HTH tetR-type" evidence="5">
    <location>
        <begin position="19"/>
        <end position="79"/>
    </location>
</feature>
<organism evidence="6 7">
    <name type="scientific">Microbacterium jejuense</name>
    <dbReference type="NCBI Taxonomy" id="1263637"/>
    <lineage>
        <taxon>Bacteria</taxon>
        <taxon>Bacillati</taxon>
        <taxon>Actinomycetota</taxon>
        <taxon>Actinomycetes</taxon>
        <taxon>Micrococcales</taxon>
        <taxon>Microbacteriaceae</taxon>
        <taxon>Microbacterium</taxon>
    </lineage>
</organism>
<reference evidence="6 7" key="1">
    <citation type="journal article" date="2021" name="MBio">
        <title>Poor Competitiveness of Bradyrhizobium in Pigeon Pea Root Colonization in Indian Soils.</title>
        <authorList>
            <person name="Chalasani D."/>
            <person name="Basu A."/>
            <person name="Pullabhotla S.V.S.R.N."/>
            <person name="Jorrin B."/>
            <person name="Neal A.L."/>
            <person name="Poole P.S."/>
            <person name="Podile A.R."/>
            <person name="Tkacz A."/>
        </authorList>
    </citation>
    <scope>NUCLEOTIDE SEQUENCE [LARGE SCALE GENOMIC DNA]</scope>
    <source>
        <strain evidence="6 7">HU14</strain>
    </source>
</reference>
<protein>
    <submittedName>
        <fullName evidence="6">TetR family transcriptional regulator</fullName>
    </submittedName>
</protein>
<dbReference type="InterPro" id="IPR001647">
    <property type="entry name" value="HTH_TetR"/>
</dbReference>
<evidence type="ECO:0000313" key="6">
    <source>
        <dbReference type="EMBL" id="MBW9093464.1"/>
    </source>
</evidence>
<evidence type="ECO:0000259" key="5">
    <source>
        <dbReference type="PROSITE" id="PS50977"/>
    </source>
</evidence>
<dbReference type="InterPro" id="IPR054129">
    <property type="entry name" value="DesT_TetR_C"/>
</dbReference>
<dbReference type="Gene3D" id="1.10.357.10">
    <property type="entry name" value="Tetracycline Repressor, domain 2"/>
    <property type="match status" value="1"/>
</dbReference>
<dbReference type="RefSeq" id="WP_220300180.1">
    <property type="nucleotide sequence ID" value="NZ_JAEUAW010000004.1"/>
</dbReference>
<keyword evidence="1" id="KW-0805">Transcription regulation</keyword>
<sequence>MAASVDESPAVRRARLSPDERRAQLIALGVAALAEHPLGELNIEALAAQAGVSRALLFHYFGSRQGFQRDIVRTAGDSMLQATEPDPALAPLPRLTDTLRRTVGFVRAHVGTFSSLVRGPASGDPQIRAVVEHARVLQTERVVALFRELGAEPSQRLLIGLRGWLAFTEQALVDTAVGEQLTDDELVQLLQESLHGIAERLEPAASRVLFGA</sequence>
<dbReference type="Pfam" id="PF21943">
    <property type="entry name" value="TetR_C_46"/>
    <property type="match status" value="1"/>
</dbReference>
<evidence type="ECO:0000256" key="3">
    <source>
        <dbReference type="ARBA" id="ARBA00023163"/>
    </source>
</evidence>
<keyword evidence="7" id="KW-1185">Reference proteome</keyword>
<evidence type="ECO:0000256" key="2">
    <source>
        <dbReference type="ARBA" id="ARBA00023125"/>
    </source>
</evidence>
<dbReference type="Pfam" id="PF00440">
    <property type="entry name" value="TetR_N"/>
    <property type="match status" value="1"/>
</dbReference>
<dbReference type="SUPFAM" id="SSF46689">
    <property type="entry name" value="Homeodomain-like"/>
    <property type="match status" value="1"/>
</dbReference>
<dbReference type="EMBL" id="JAEUAW010000004">
    <property type="protein sequence ID" value="MBW9093464.1"/>
    <property type="molecule type" value="Genomic_DNA"/>
</dbReference>
<evidence type="ECO:0000256" key="4">
    <source>
        <dbReference type="PROSITE-ProRule" id="PRU00335"/>
    </source>
</evidence>
<keyword evidence="3" id="KW-0804">Transcription</keyword>
<dbReference type="Proteomes" id="UP001196843">
    <property type="component" value="Unassembled WGS sequence"/>
</dbReference>
<gene>
    <name evidence="6" type="ORF">JNB62_07205</name>
</gene>
<feature type="DNA-binding region" description="H-T-H motif" evidence="4">
    <location>
        <begin position="42"/>
        <end position="61"/>
    </location>
</feature>
<dbReference type="PROSITE" id="PS50977">
    <property type="entry name" value="HTH_TETR_2"/>
    <property type="match status" value="1"/>
</dbReference>